<accession>A0A1G7IDS1</accession>
<dbReference type="PANTHER" id="PTHR42923">
    <property type="entry name" value="PROTOPORPHYRINOGEN OXIDASE"/>
    <property type="match status" value="1"/>
</dbReference>
<evidence type="ECO:0000256" key="1">
    <source>
        <dbReference type="ARBA" id="ARBA00001974"/>
    </source>
</evidence>
<keyword evidence="2" id="KW-0560">Oxidoreductase</keyword>
<gene>
    <name evidence="5" type="ORF">SAMN05444167_1407</name>
</gene>
<reference evidence="6" key="1">
    <citation type="submission" date="2016-10" db="EMBL/GenBank/DDBJ databases">
        <authorList>
            <person name="Varghese N."/>
            <person name="Submissions S."/>
        </authorList>
    </citation>
    <scope>NUCLEOTIDE SEQUENCE [LARGE SCALE GENOMIC DNA]</scope>
    <source>
        <strain evidence="6">GAS232</strain>
    </source>
</reference>
<name>A0A1G7IDS1_9BACT</name>
<dbReference type="PRINTS" id="PR00757">
    <property type="entry name" value="AMINEOXDASEF"/>
</dbReference>
<dbReference type="OrthoDB" id="9814556at2"/>
<dbReference type="Pfam" id="PF01593">
    <property type="entry name" value="Amino_oxidase"/>
    <property type="match status" value="1"/>
</dbReference>
<comment type="cofactor">
    <cofactor evidence="1">
        <name>FAD</name>
        <dbReference type="ChEBI" id="CHEBI:57692"/>
    </cofactor>
</comment>
<dbReference type="InterPro" id="IPR036188">
    <property type="entry name" value="FAD/NAD-bd_sf"/>
</dbReference>
<evidence type="ECO:0000259" key="4">
    <source>
        <dbReference type="Pfam" id="PF01593"/>
    </source>
</evidence>
<dbReference type="InterPro" id="IPR002937">
    <property type="entry name" value="Amino_oxidase"/>
</dbReference>
<dbReference type="InterPro" id="IPR050464">
    <property type="entry name" value="Zeta_carotene_desat/Oxidored"/>
</dbReference>
<evidence type="ECO:0000313" key="5">
    <source>
        <dbReference type="EMBL" id="SDF10676.1"/>
    </source>
</evidence>
<sequence length="461" mass="50642">MSVASFDVVVVGAGLAGLAAASSLSAAGASVLILERKPFVGGRAYSYEHPTLHEEIDCQHVLLGCCTNLIDLCVKSGVADRIRWYDELTFLQPGNAPRTRLKPGGMPAPFHTSFDFLRAPMLSMRDKIAIARGLMEFLRGYPQNDNESFATWLKRTGQTEGAIKHLWEPVIVGALNDSFENCSTKYAGQVFHESFLKSAEGGRLGIPTLPLSQFYSYVAEQCVRQGAELRLSQSVTALNRDGDAWRVSTSEGDFAAHNVILATNFHQTGSLLPQTNLAFQNFKNAPITTVHLWFDRQITELDHAVLLDTGIQWLFHKSRIRGWAEERGSYCELVISASFEQLHQTREAIFSNALRELAMFFPAVNEAKLVKSGILKEARATFSVTPGLDAYRPKQETGVPGLFLAGDWTATGWPSTMEGAVRSGRLAAEALSRSAGQNLRFFAQEPQAAGLMKWIAPASKL</sequence>
<keyword evidence="6" id="KW-1185">Reference proteome</keyword>
<feature type="binding site" evidence="3">
    <location>
        <position position="235"/>
    </location>
    <ligand>
        <name>FAD</name>
        <dbReference type="ChEBI" id="CHEBI:57692"/>
    </ligand>
</feature>
<dbReference type="PANTHER" id="PTHR42923:SF47">
    <property type="entry name" value="BLR3003 PROTEIN"/>
    <property type="match status" value="1"/>
</dbReference>
<dbReference type="RefSeq" id="WP_083344511.1">
    <property type="nucleotide sequence ID" value="NZ_LT629690.1"/>
</dbReference>
<dbReference type="SUPFAM" id="SSF51905">
    <property type="entry name" value="FAD/NAD(P)-binding domain"/>
    <property type="match status" value="1"/>
</dbReference>
<proteinExistence type="predicted"/>
<dbReference type="Gene3D" id="3.50.50.60">
    <property type="entry name" value="FAD/NAD(P)-binding domain"/>
    <property type="match status" value="1"/>
</dbReference>
<organism evidence="5 6">
    <name type="scientific">Terriglobus roseus</name>
    <dbReference type="NCBI Taxonomy" id="392734"/>
    <lineage>
        <taxon>Bacteria</taxon>
        <taxon>Pseudomonadati</taxon>
        <taxon>Acidobacteriota</taxon>
        <taxon>Terriglobia</taxon>
        <taxon>Terriglobales</taxon>
        <taxon>Acidobacteriaceae</taxon>
        <taxon>Terriglobus</taxon>
    </lineage>
</organism>
<feature type="domain" description="Amine oxidase" evidence="4">
    <location>
        <begin position="15"/>
        <end position="431"/>
    </location>
</feature>
<evidence type="ECO:0000313" key="6">
    <source>
        <dbReference type="Proteomes" id="UP000182427"/>
    </source>
</evidence>
<dbReference type="AlphaFoldDB" id="A0A1G7IDS1"/>
<dbReference type="InterPro" id="IPR001613">
    <property type="entry name" value="Flavin_amine_oxidase"/>
</dbReference>
<dbReference type="Proteomes" id="UP000182427">
    <property type="component" value="Chromosome I"/>
</dbReference>
<dbReference type="GO" id="GO:0016491">
    <property type="term" value="F:oxidoreductase activity"/>
    <property type="evidence" value="ECO:0007669"/>
    <property type="project" value="UniProtKB-KW"/>
</dbReference>
<evidence type="ECO:0000256" key="2">
    <source>
        <dbReference type="ARBA" id="ARBA00023002"/>
    </source>
</evidence>
<protein>
    <submittedName>
        <fullName evidence="5">Zeta-carotene desaturase</fullName>
    </submittedName>
</protein>
<dbReference type="EMBL" id="LT629690">
    <property type="protein sequence ID" value="SDF10676.1"/>
    <property type="molecule type" value="Genomic_DNA"/>
</dbReference>
<dbReference type="NCBIfam" id="TIGR03467">
    <property type="entry name" value="HpnE"/>
    <property type="match status" value="1"/>
</dbReference>
<dbReference type="InterPro" id="IPR017830">
    <property type="entry name" value="SQase_HpnE"/>
</dbReference>
<evidence type="ECO:0000256" key="3">
    <source>
        <dbReference type="PIRSR" id="PIRSR601613-1"/>
    </source>
</evidence>